<evidence type="ECO:0000313" key="7">
    <source>
        <dbReference type="Proteomes" id="UP000000267"/>
    </source>
</evidence>
<dbReference type="PROSITE" id="PS50005">
    <property type="entry name" value="TPR"/>
    <property type="match status" value="1"/>
</dbReference>
<dbReference type="AlphaFoldDB" id="A7TNF9"/>
<dbReference type="GO" id="GO:1990269">
    <property type="term" value="F:RNA polymerase II C-terminal domain phosphoserine binding"/>
    <property type="evidence" value="ECO:0007669"/>
    <property type="project" value="EnsemblFungi"/>
</dbReference>
<evidence type="ECO:0000256" key="2">
    <source>
        <dbReference type="ARBA" id="ARBA00022803"/>
    </source>
</evidence>
<dbReference type="GO" id="GO:2001209">
    <property type="term" value="P:positive regulation of transcription elongation by RNA polymerase I"/>
    <property type="evidence" value="ECO:0007669"/>
    <property type="project" value="EnsemblFungi"/>
</dbReference>
<evidence type="ECO:0000313" key="6">
    <source>
        <dbReference type="EMBL" id="EDO16212.1"/>
    </source>
</evidence>
<dbReference type="GO" id="GO:0031126">
    <property type="term" value="P:sno(s)RNA 3'-end processing"/>
    <property type="evidence" value="ECO:0007669"/>
    <property type="project" value="EnsemblFungi"/>
</dbReference>
<dbReference type="GO" id="GO:1901525">
    <property type="term" value="P:negative regulation of mitophagy"/>
    <property type="evidence" value="ECO:0007669"/>
    <property type="project" value="EnsemblFungi"/>
</dbReference>
<dbReference type="Pfam" id="PF13181">
    <property type="entry name" value="TPR_8"/>
    <property type="match status" value="2"/>
</dbReference>
<evidence type="ECO:0000256" key="1">
    <source>
        <dbReference type="ARBA" id="ARBA00022737"/>
    </source>
</evidence>
<dbReference type="STRING" id="436907.A7TNF9"/>
<dbReference type="OMA" id="EHWLTIA"/>
<dbReference type="GeneID" id="5544358"/>
<dbReference type="GO" id="GO:0016593">
    <property type="term" value="C:Cdc73/Paf1 complex"/>
    <property type="evidence" value="ECO:0007669"/>
    <property type="project" value="EnsemblFungi"/>
</dbReference>
<feature type="compositionally biased region" description="Acidic residues" evidence="5">
    <location>
        <begin position="979"/>
        <end position="991"/>
    </location>
</feature>
<reference evidence="6 7" key="1">
    <citation type="journal article" date="2007" name="Proc. Natl. Acad. Sci. U.S.A.">
        <title>Independent sorting-out of thousands of duplicated gene pairs in two yeast species descended from a whole-genome duplication.</title>
        <authorList>
            <person name="Scannell D.R."/>
            <person name="Frank A.C."/>
            <person name="Conant G.C."/>
            <person name="Byrne K.P."/>
            <person name="Woolfit M."/>
            <person name="Wolfe K.H."/>
        </authorList>
    </citation>
    <scope>NUCLEOTIDE SEQUENCE [LARGE SCALE GENOMIC DNA]</scope>
    <source>
        <strain evidence="7">ATCC 22028 / DSM 70294 / BCRC 21397 / CBS 2163 / NBRC 10782 / NRRL Y-8283 / UCD 57-17</strain>
    </source>
</reference>
<feature type="repeat" description="TPR" evidence="3">
    <location>
        <begin position="218"/>
        <end position="251"/>
    </location>
</feature>
<organism evidence="7">
    <name type="scientific">Vanderwaltozyma polyspora (strain ATCC 22028 / DSM 70294 / BCRC 21397 / CBS 2163 / NBRC 10782 / NRRL Y-8283 / UCD 57-17)</name>
    <name type="common">Kluyveromyces polysporus</name>
    <dbReference type="NCBI Taxonomy" id="436907"/>
    <lineage>
        <taxon>Eukaryota</taxon>
        <taxon>Fungi</taxon>
        <taxon>Dikarya</taxon>
        <taxon>Ascomycota</taxon>
        <taxon>Saccharomycotina</taxon>
        <taxon>Saccharomycetes</taxon>
        <taxon>Saccharomycetales</taxon>
        <taxon>Saccharomycetaceae</taxon>
        <taxon>Vanderwaltozyma</taxon>
    </lineage>
</organism>
<name>A7TNF9_VANPO</name>
<dbReference type="InParanoid" id="A7TNF9"/>
<dbReference type="GO" id="GO:0001015">
    <property type="term" value="P:snoRNA transcription by RNA polymerase II"/>
    <property type="evidence" value="ECO:0007669"/>
    <property type="project" value="EnsemblFungi"/>
</dbReference>
<dbReference type="PhylomeDB" id="A7TNF9"/>
<dbReference type="GO" id="GO:0061629">
    <property type="term" value="F:RNA polymerase II-specific DNA-binding transcription factor binding"/>
    <property type="evidence" value="ECO:0007669"/>
    <property type="project" value="EnsemblFungi"/>
</dbReference>
<dbReference type="GO" id="GO:0045142">
    <property type="term" value="F:triplex DNA binding"/>
    <property type="evidence" value="ECO:0007669"/>
    <property type="project" value="EnsemblFungi"/>
</dbReference>
<dbReference type="InterPro" id="IPR031101">
    <property type="entry name" value="Ctr9"/>
</dbReference>
<dbReference type="KEGG" id="vpo:Kpol_1014p32"/>
<keyword evidence="2 3" id="KW-0802">TPR repeat</keyword>
<dbReference type="Pfam" id="PF00515">
    <property type="entry name" value="TPR_1"/>
    <property type="match status" value="1"/>
</dbReference>
<dbReference type="EMBL" id="DS480430">
    <property type="protein sequence ID" value="EDO16212.1"/>
    <property type="molecule type" value="Genomic_DNA"/>
</dbReference>
<feature type="compositionally biased region" description="Acidic residues" evidence="5">
    <location>
        <begin position="1052"/>
        <end position="1068"/>
    </location>
</feature>
<dbReference type="FunCoup" id="A7TNF9">
    <property type="interactions" value="1032"/>
</dbReference>
<dbReference type="GO" id="GO:0000791">
    <property type="term" value="C:euchromatin"/>
    <property type="evidence" value="ECO:0007669"/>
    <property type="project" value="EnsemblFungi"/>
</dbReference>
<dbReference type="Pfam" id="PF13424">
    <property type="entry name" value="TPR_12"/>
    <property type="match status" value="1"/>
</dbReference>
<dbReference type="PANTHER" id="PTHR14027:SF2">
    <property type="entry name" value="RNA POLYMERASE-ASSOCIATED PROTEIN CTR9 HOMOLOG"/>
    <property type="match status" value="1"/>
</dbReference>
<dbReference type="Pfam" id="PF13432">
    <property type="entry name" value="TPR_16"/>
    <property type="match status" value="1"/>
</dbReference>
<keyword evidence="1" id="KW-0677">Repeat</keyword>
<proteinExistence type="predicted"/>
<feature type="region of interest" description="Disordered" evidence="5">
    <location>
        <begin position="969"/>
        <end position="1084"/>
    </location>
</feature>
<dbReference type="GO" id="GO:0006353">
    <property type="term" value="P:DNA-templated transcription termination"/>
    <property type="evidence" value="ECO:0007669"/>
    <property type="project" value="EnsemblFungi"/>
</dbReference>
<dbReference type="SUPFAM" id="SSF48452">
    <property type="entry name" value="TPR-like"/>
    <property type="match status" value="4"/>
</dbReference>
<dbReference type="GO" id="GO:0060260">
    <property type="term" value="P:regulation of transcription initiation by RNA polymerase II"/>
    <property type="evidence" value="ECO:0007669"/>
    <property type="project" value="EnsemblFungi"/>
</dbReference>
<dbReference type="InterPro" id="IPR019734">
    <property type="entry name" value="TPR_rpt"/>
</dbReference>
<dbReference type="GO" id="GO:0003712">
    <property type="term" value="F:transcription coregulator activity"/>
    <property type="evidence" value="ECO:0007669"/>
    <property type="project" value="EnsemblFungi"/>
</dbReference>
<dbReference type="GO" id="GO:0006362">
    <property type="term" value="P:transcription elongation by RNA polymerase I"/>
    <property type="evidence" value="ECO:0007669"/>
    <property type="project" value="EnsemblFungi"/>
</dbReference>
<dbReference type="SMART" id="SM00028">
    <property type="entry name" value="TPR"/>
    <property type="match status" value="9"/>
</dbReference>
<evidence type="ECO:0000256" key="4">
    <source>
        <dbReference type="SAM" id="Coils"/>
    </source>
</evidence>
<gene>
    <name evidence="6" type="ORF">Kpol_1014p32</name>
</gene>
<dbReference type="Proteomes" id="UP000000267">
    <property type="component" value="Unassembled WGS sequence"/>
</dbReference>
<dbReference type="HOGENOM" id="CLU_003008_0_1_1"/>
<dbReference type="RefSeq" id="XP_001644070.1">
    <property type="nucleotide sequence ID" value="XM_001644020.1"/>
</dbReference>
<dbReference type="eggNOG" id="KOG2002">
    <property type="taxonomic scope" value="Eukaryota"/>
</dbReference>
<evidence type="ECO:0000256" key="3">
    <source>
        <dbReference type="PROSITE-ProRule" id="PRU00339"/>
    </source>
</evidence>
<dbReference type="PANTHER" id="PTHR14027">
    <property type="entry name" value="RNA POLYMERASE-ASSOCIATED PROTEIN CTR9"/>
    <property type="match status" value="1"/>
</dbReference>
<keyword evidence="7" id="KW-1185">Reference proteome</keyword>
<sequence>MEAVSSSNGYPSMQWDSALDIPLKASEEVVSIDLETDLPEDPADLRTLLVEESSDKEHWLTIAVAYCNQGKIDEGIKLIEMALETFQNVEKAPLHTFLTWAHLKKAKETSVNKEEKNQELNQAEMHLKDAIGFDPTWVGNMLATIDLYYERNQYDKALETTDIFMKGIATEDHRHGRTTKPNCFFILIRAKLLYQKNNYLASLRLFQELLVLNPVLQPDPRIGIGLCFWQLKDYKMAIKSWKRALELNPKDKSAEILVLLGDFHKSLTESSNDNQFSDYYTEALKNLNNLYSNNKENPVLLTLLQSYFYFKGDYKAVLDIHENKISKVASITTNSVLSDSAFWCARAHYSLHDYRKAFTMFQESLRKNEDNLLAKFGLGQTQFKTNLLEESILTFENLYKSFEGIQELNYILGLLYSGKVLNLSNILPHSESQKLIAKSIQYLEKYVKLTTTKKNQLVIPKAYLILSELYEIQNNYKQSLEYLTKAMEDAKAINKDEIPFEILNNIGCFYFITGDSNKAIEYFEFAKERLKVYDIDTKPSEVTLSYNIARTTETTDISKANSMYEDILGRHPDYIHLKVRSLIAKFMINGGKDGVSIEGEVENLMKDNSSDLEVRSFYSWFLKNDMKDTANFDEKKYVKNQEIETNNNKETLVKFNSHDVFALNSMGNFYNYLAKENKRNPEKAKQYYLKSIQLFQKALQVDPLNVFAAQGLAIIFAECKRLGPSLEILRKIRDSLDTEDVHLNLANCLLEMHEYAKAIEEYEFILKRFLDSKNSAKIYNLLGRTWYARGNKEKSHDCYKKSLKNAETALKMETEKENGTARGSKIMSFKYNVALLHFQIAETLRRADVRDRTVEDVTNALEGLQVALIMLKDIKDQEFKLIAKDELEQRIQLGETTMKSALERCKIEQEQYEQEQSNKLDEARKILEENEQKKLERIEKEKEIERARLEKKREEFLKLQEEAQKIIEERESAIVNEPSSDEDRDQEDYENVEEKSAKKAKRKRSSTSEGKTKKRKANKPKEGEDDEDEVISKTNGRRGKKSVLSEEFIATSDEEDDVVSDQGNEEEEKEAHNTGSSDNDDDLF</sequence>
<protein>
    <submittedName>
        <fullName evidence="6">Uncharacterized protein</fullName>
    </submittedName>
</protein>
<dbReference type="InterPro" id="IPR011990">
    <property type="entry name" value="TPR-like_helical_dom_sf"/>
</dbReference>
<dbReference type="GO" id="GO:0031124">
    <property type="term" value="P:mRNA 3'-end processing"/>
    <property type="evidence" value="ECO:0007669"/>
    <property type="project" value="EnsemblFungi"/>
</dbReference>
<dbReference type="Gene3D" id="1.25.40.10">
    <property type="entry name" value="Tetratricopeptide repeat domain"/>
    <property type="match status" value="5"/>
</dbReference>
<dbReference type="GO" id="GO:0006368">
    <property type="term" value="P:transcription elongation by RNA polymerase II"/>
    <property type="evidence" value="ECO:0007669"/>
    <property type="project" value="EnsemblFungi"/>
</dbReference>
<accession>A7TNF9</accession>
<dbReference type="GO" id="GO:0090262">
    <property type="term" value="P:regulation of transcription-coupled nucleotide-excision repair"/>
    <property type="evidence" value="ECO:0007669"/>
    <property type="project" value="EnsemblFungi"/>
</dbReference>
<dbReference type="GO" id="GO:0000082">
    <property type="term" value="P:G1/S transition of mitotic cell cycle"/>
    <property type="evidence" value="ECO:0007669"/>
    <property type="project" value="EnsemblFungi"/>
</dbReference>
<keyword evidence="4" id="KW-0175">Coiled coil</keyword>
<dbReference type="OrthoDB" id="343875at2759"/>
<feature type="coiled-coil region" evidence="4">
    <location>
        <begin position="884"/>
        <end position="969"/>
    </location>
</feature>
<evidence type="ECO:0000256" key="5">
    <source>
        <dbReference type="SAM" id="MobiDB-lite"/>
    </source>
</evidence>